<dbReference type="InterPro" id="IPR002869">
    <property type="entry name" value="Pyrv_flavodox_OxRed_cen"/>
</dbReference>
<dbReference type="InterPro" id="IPR052198">
    <property type="entry name" value="IorB_Oxidoreductase"/>
</dbReference>
<evidence type="ECO:0000313" key="4">
    <source>
        <dbReference type="EMBL" id="QIB64520.1"/>
    </source>
</evidence>
<dbReference type="InterPro" id="IPR046667">
    <property type="entry name" value="DUF6537"/>
</dbReference>
<evidence type="ECO:0000259" key="2">
    <source>
        <dbReference type="Pfam" id="PF01558"/>
    </source>
</evidence>
<dbReference type="NCBIfam" id="NF006179">
    <property type="entry name" value="PRK08312.1"/>
    <property type="match status" value="1"/>
</dbReference>
<sequence length="524" mass="57197">MTAATQTINMVIAALGGEGGGVLTNWIIDVADREGWLCQSTSLAGVAQRTGATIYYLEMFPRSELPEGVQPVMSLFPAQGDIDVAIASEVAEAGRMVQRGFITPQRTTLIASDHRVYGITEKEHLSDGIVDALALQEVAGRYARDYIHYDMLTLANEHGTVISSVLLGALAGAGVLPFDKSSYEAVISSTGKAVASNMAAFEASYQRASNRGGEQGAERGVEQFVPAQASPAADAPFKLPAAASAEGERLLGRLQAFPVSCHEVVYHALAKLVDYQDYAYADQYLDEIEQLLALDRGDNDYELTCESARYLALWMCFEDIPRVAQFKTRASRMDKVRSEVRAEDDQLFHVTEFFRPRVEEMAAILPARLGRWVLGSSTCCRFLNLFTGGKQLRTNTLAVYLTLRTLAGLRRWRRASLGYQHEHALIGRWLQALKAAAARPGDSGQALALELAECGRLVKGYGDTRARTSGQMQAMLERIEQQPEQVDADAVAQWRSAALADDENRAFAELMAQTPPSSSAEQAA</sequence>
<feature type="domain" description="DUF6537" evidence="3">
    <location>
        <begin position="262"/>
        <end position="477"/>
    </location>
</feature>
<dbReference type="KEGG" id="kim:G3T16_03010"/>
<dbReference type="PANTHER" id="PTHR43854:SF1">
    <property type="entry name" value="INDOLEPYRUVATE OXIDOREDUCTASE SUBUNIT IORB"/>
    <property type="match status" value="1"/>
</dbReference>
<name>A0A6C0TXF9_9GAMM</name>
<evidence type="ECO:0000259" key="3">
    <source>
        <dbReference type="Pfam" id="PF20169"/>
    </source>
</evidence>
<gene>
    <name evidence="4" type="ORF">G3T16_03010</name>
</gene>
<dbReference type="EMBL" id="CP048711">
    <property type="protein sequence ID" value="QIB64520.1"/>
    <property type="molecule type" value="Genomic_DNA"/>
</dbReference>
<evidence type="ECO:0000256" key="1">
    <source>
        <dbReference type="ARBA" id="ARBA00023002"/>
    </source>
</evidence>
<accession>A0A6C0TXF9</accession>
<feature type="domain" description="Pyruvate/ketoisovalerate oxidoreductase catalytic" evidence="2">
    <location>
        <begin position="16"/>
        <end position="206"/>
    </location>
</feature>
<protein>
    <submittedName>
        <fullName evidence="4">Indolepyruvate oxidoreductase subunit beta family protein</fullName>
    </submittedName>
</protein>
<dbReference type="SUPFAM" id="SSF53323">
    <property type="entry name" value="Pyruvate-ferredoxin oxidoreductase, PFOR, domain III"/>
    <property type="match status" value="1"/>
</dbReference>
<organism evidence="4 5">
    <name type="scientific">Kineobactrum salinum</name>
    <dbReference type="NCBI Taxonomy" id="2708301"/>
    <lineage>
        <taxon>Bacteria</taxon>
        <taxon>Pseudomonadati</taxon>
        <taxon>Pseudomonadota</taxon>
        <taxon>Gammaproteobacteria</taxon>
        <taxon>Cellvibrionales</taxon>
        <taxon>Halieaceae</taxon>
        <taxon>Kineobactrum</taxon>
    </lineage>
</organism>
<dbReference type="RefSeq" id="WP_163493770.1">
    <property type="nucleotide sequence ID" value="NZ_CP048711.1"/>
</dbReference>
<evidence type="ECO:0000313" key="5">
    <source>
        <dbReference type="Proteomes" id="UP000477680"/>
    </source>
</evidence>
<proteinExistence type="predicted"/>
<reference evidence="4 5" key="1">
    <citation type="submission" date="2020-02" db="EMBL/GenBank/DDBJ databases">
        <title>Genome sequencing for Kineobactrum sp. M2.</title>
        <authorList>
            <person name="Park S.-J."/>
        </authorList>
    </citation>
    <scope>NUCLEOTIDE SEQUENCE [LARGE SCALE GENOMIC DNA]</scope>
    <source>
        <strain evidence="4 5">M2</strain>
    </source>
</reference>
<keyword evidence="4" id="KW-0670">Pyruvate</keyword>
<dbReference type="Proteomes" id="UP000477680">
    <property type="component" value="Chromosome"/>
</dbReference>
<dbReference type="GO" id="GO:0016903">
    <property type="term" value="F:oxidoreductase activity, acting on the aldehyde or oxo group of donors"/>
    <property type="evidence" value="ECO:0007669"/>
    <property type="project" value="InterPro"/>
</dbReference>
<dbReference type="Gene3D" id="3.40.920.10">
    <property type="entry name" value="Pyruvate-ferredoxin oxidoreductase, PFOR, domain III"/>
    <property type="match status" value="1"/>
</dbReference>
<dbReference type="Pfam" id="PF01558">
    <property type="entry name" value="POR"/>
    <property type="match status" value="1"/>
</dbReference>
<dbReference type="Pfam" id="PF20169">
    <property type="entry name" value="DUF6537"/>
    <property type="match status" value="1"/>
</dbReference>
<keyword evidence="1" id="KW-0560">Oxidoreductase</keyword>
<dbReference type="PANTHER" id="PTHR43854">
    <property type="entry name" value="INDOLEPYRUVATE OXIDOREDUCTASE SUBUNIT IORB"/>
    <property type="match status" value="1"/>
</dbReference>
<dbReference type="InterPro" id="IPR019752">
    <property type="entry name" value="Pyrv/ketoisovalerate_OxRed_cat"/>
</dbReference>
<keyword evidence="5" id="KW-1185">Reference proteome</keyword>
<dbReference type="AlphaFoldDB" id="A0A6C0TXF9"/>